<evidence type="ECO:0000313" key="6">
    <source>
        <dbReference type="EMBL" id="OBV10707.1"/>
    </source>
</evidence>
<sequence>MIAVENISKDYRTRTGPRRVLDNVNFTLHKGERLGVLGRNGAGKSTLIRLVSGAERPTSGQITRGMSVSWPLAFGGAFQSQLTGVDNVRFISRLYAQDPEHNLAFIEEFAELGQYLREPVMTYSSGMRARLAFAISMIIEFDCFLIDEIASVGDARFHERCNYELFDKRGDRAMMIISHDPGYLRDHCNRFAVLDAGRLTAFDDFETAHDHFLAQMRVREPVRAVAQPFSRRMAAIDSLRRVAHEDEHFMALVRQADAARDRHDWAAAEASYAAALSLHPYERSYWVQLGHVTREQGRMVRAEIAYRTACAFGESVRVLEPFIAAVEQPGKAAPAIPVAAPDGGETRRQPPGYPDLAVLAALAQGRDRLGDDEALALMRRQDGIEDVLAHMLDDPSTTASGAALPGGIAVVPGDAPLRIEWREDLARLAGARQEELDAALARGDELFHALRRSGGLDGWAVPAASRAEASA</sequence>
<dbReference type="InterPro" id="IPR003593">
    <property type="entry name" value="AAA+_ATPase"/>
</dbReference>
<reference evidence="6 7" key="1">
    <citation type="submission" date="2016-06" db="EMBL/GenBank/DDBJ databases">
        <title>Genome sequence of Porphyrobacter dokdonensis DSW-74.</title>
        <authorList>
            <person name="Kim J.F."/>
            <person name="Song J.Y."/>
        </authorList>
    </citation>
    <scope>NUCLEOTIDE SEQUENCE [LARGE SCALE GENOMIC DNA]</scope>
    <source>
        <strain evidence="6 7">DSW-74</strain>
    </source>
</reference>
<keyword evidence="7" id="KW-1185">Reference proteome</keyword>
<dbReference type="Gene3D" id="1.25.40.10">
    <property type="entry name" value="Tetratricopeptide repeat domain"/>
    <property type="match status" value="1"/>
</dbReference>
<dbReference type="InterPro" id="IPR003439">
    <property type="entry name" value="ABC_transporter-like_ATP-bd"/>
</dbReference>
<evidence type="ECO:0000313" key="7">
    <source>
        <dbReference type="Proteomes" id="UP000092484"/>
    </source>
</evidence>
<dbReference type="InterPro" id="IPR017871">
    <property type="entry name" value="ABC_transporter-like_CS"/>
</dbReference>
<comment type="caution">
    <text evidence="6">The sequence shown here is derived from an EMBL/GenBank/DDBJ whole genome shotgun (WGS) entry which is preliminary data.</text>
</comment>
<organism evidence="6 7">
    <name type="scientific">Erythrobacter dokdonensis DSW-74</name>
    <dbReference type="NCBI Taxonomy" id="1300349"/>
    <lineage>
        <taxon>Bacteria</taxon>
        <taxon>Pseudomonadati</taxon>
        <taxon>Pseudomonadota</taxon>
        <taxon>Alphaproteobacteria</taxon>
        <taxon>Sphingomonadales</taxon>
        <taxon>Erythrobacteraceae</taxon>
        <taxon>Erythrobacter/Porphyrobacter group</taxon>
        <taxon>Erythrobacter</taxon>
    </lineage>
</organism>
<dbReference type="Pfam" id="PF00005">
    <property type="entry name" value="ABC_tran"/>
    <property type="match status" value="1"/>
</dbReference>
<dbReference type="SMART" id="SM00382">
    <property type="entry name" value="AAA"/>
    <property type="match status" value="1"/>
</dbReference>
<evidence type="ECO:0000259" key="5">
    <source>
        <dbReference type="PROSITE" id="PS50893"/>
    </source>
</evidence>
<dbReference type="STRING" id="1300349.I603_1920"/>
<feature type="domain" description="ABC transporter" evidence="5">
    <location>
        <begin position="2"/>
        <end position="221"/>
    </location>
</feature>
<evidence type="ECO:0000256" key="3">
    <source>
        <dbReference type="ARBA" id="ARBA00022741"/>
    </source>
</evidence>
<dbReference type="Proteomes" id="UP000092484">
    <property type="component" value="Unassembled WGS sequence"/>
</dbReference>
<evidence type="ECO:0000256" key="4">
    <source>
        <dbReference type="ARBA" id="ARBA00022840"/>
    </source>
</evidence>
<dbReference type="SUPFAM" id="SSF52540">
    <property type="entry name" value="P-loop containing nucleoside triphosphate hydrolases"/>
    <property type="match status" value="1"/>
</dbReference>
<proteinExistence type="inferred from homology"/>
<evidence type="ECO:0000256" key="1">
    <source>
        <dbReference type="ARBA" id="ARBA00005417"/>
    </source>
</evidence>
<dbReference type="PANTHER" id="PTHR46743:SF2">
    <property type="entry name" value="TEICHOIC ACIDS EXPORT ATP-BINDING PROTEIN TAGH"/>
    <property type="match status" value="1"/>
</dbReference>
<comment type="similarity">
    <text evidence="1">Belongs to the ABC transporter superfamily.</text>
</comment>
<dbReference type="GO" id="GO:0140359">
    <property type="term" value="F:ABC-type transporter activity"/>
    <property type="evidence" value="ECO:0007669"/>
    <property type="project" value="InterPro"/>
</dbReference>
<dbReference type="SUPFAM" id="SSF48452">
    <property type="entry name" value="TPR-like"/>
    <property type="match status" value="1"/>
</dbReference>
<dbReference type="InterPro" id="IPR011990">
    <property type="entry name" value="TPR-like_helical_dom_sf"/>
</dbReference>
<dbReference type="RefSeq" id="WP_084440019.1">
    <property type="nucleotide sequence ID" value="NZ_LZYB01000004.1"/>
</dbReference>
<keyword evidence="4" id="KW-0067">ATP-binding</keyword>
<dbReference type="InterPro" id="IPR015860">
    <property type="entry name" value="ABC_transpr_TagH-like"/>
</dbReference>
<keyword evidence="2" id="KW-0813">Transport</keyword>
<dbReference type="PROSITE" id="PS50893">
    <property type="entry name" value="ABC_TRANSPORTER_2"/>
    <property type="match status" value="1"/>
</dbReference>
<dbReference type="GO" id="GO:0005524">
    <property type="term" value="F:ATP binding"/>
    <property type="evidence" value="ECO:0007669"/>
    <property type="project" value="UniProtKB-KW"/>
</dbReference>
<name>A0A1A7BH08_9SPHN</name>
<dbReference type="GO" id="GO:0016020">
    <property type="term" value="C:membrane"/>
    <property type="evidence" value="ECO:0007669"/>
    <property type="project" value="InterPro"/>
</dbReference>
<keyword evidence="3" id="KW-0547">Nucleotide-binding</keyword>
<dbReference type="GO" id="GO:0016887">
    <property type="term" value="F:ATP hydrolysis activity"/>
    <property type="evidence" value="ECO:0007669"/>
    <property type="project" value="InterPro"/>
</dbReference>
<gene>
    <name evidence="6" type="ORF">I603_1920</name>
</gene>
<dbReference type="PROSITE" id="PS00211">
    <property type="entry name" value="ABC_TRANSPORTER_1"/>
    <property type="match status" value="1"/>
</dbReference>
<dbReference type="InterPro" id="IPR027417">
    <property type="entry name" value="P-loop_NTPase"/>
</dbReference>
<evidence type="ECO:0000256" key="2">
    <source>
        <dbReference type="ARBA" id="ARBA00022448"/>
    </source>
</evidence>
<dbReference type="AlphaFoldDB" id="A0A1A7BH08"/>
<dbReference type="Gene3D" id="3.40.50.300">
    <property type="entry name" value="P-loop containing nucleotide triphosphate hydrolases"/>
    <property type="match status" value="1"/>
</dbReference>
<dbReference type="CDD" id="cd03220">
    <property type="entry name" value="ABC_KpsT_Wzt"/>
    <property type="match status" value="1"/>
</dbReference>
<protein>
    <submittedName>
        <fullName evidence="6">ABC transporter related protein</fullName>
    </submittedName>
</protein>
<dbReference type="PANTHER" id="PTHR46743">
    <property type="entry name" value="TEICHOIC ACIDS EXPORT ATP-BINDING PROTEIN TAGH"/>
    <property type="match status" value="1"/>
</dbReference>
<dbReference type="PATRIC" id="fig|1300349.4.peg.1913"/>
<accession>A0A1A7BH08</accession>
<dbReference type="EMBL" id="LZYB01000004">
    <property type="protein sequence ID" value="OBV10707.1"/>
    <property type="molecule type" value="Genomic_DNA"/>
</dbReference>
<dbReference type="InterPro" id="IPR050683">
    <property type="entry name" value="Bact_Polysacc_Export_ATP-bd"/>
</dbReference>